<dbReference type="AlphaFoldDB" id="A0A6G0XTJ6"/>
<sequence>MSLPSLCEQMRRAVRWTSIRGLRRVSSQASAVAYVESLQDSIAAHTRIIFPEAPSALQCSHERPIPTYRNEPALLHEMSTSNAAFNLTKSWRQGMLWQEAQDLNASRQHDRVINVLYRKIYLNPHLHKLWTPRTSSLFAQQLVLAATATNNASIAIEAFNLFTSLSAHVISRKVLHQIGLAVVHVCLDQANSSNDYLPILNCLQHHRLPLDENLTDRVMKDLLANEDHAAITSLKYIWNASLPVHTNVLWSLVAQGDSAGVYALYNSMKSQNSLDDADGVNYLLRQSCRSKDWDHVGTILDWMQAQQFVASVPATIDLCGVLVSSDDHDCLVQMFDQYDQVLPWTTQHVSVAISAAAIHGQSEAALALLNAANDRNLSILDVTYGHVAATSRDTATRAEFVRKYKAARRAYTVTIAADQANADAAGFHVSGALLQHAAASQDIDPAVAMMLLDEMQYYGVEATEDDMRHALARLSPDVLSLYGFYEKFPRVVKNAPVALAKAISVSILPKPLSRATLDDAVRLWRCFVWTEAILLDETVVFPTLYYVALRETNAHLANEVKTQFQTRHQVLDSLLEGVLGVCANEKDFDTLQVVLRQWPSKTELTLQAVDYVFETIQKLHHNNHSTPTYFGTMVAYPGLFPLTRDVLNQALILSAEAGHFYDCQALIAMADANTVPLKHAARLACVALLEKTSSQDIESKEGEDRKQLLDTVRQQWSSLHMKPAFVEAIKALR</sequence>
<evidence type="ECO:0000313" key="2">
    <source>
        <dbReference type="Proteomes" id="UP000481153"/>
    </source>
</evidence>
<dbReference type="EMBL" id="VJMJ01000012">
    <property type="protein sequence ID" value="KAF0743723.1"/>
    <property type="molecule type" value="Genomic_DNA"/>
</dbReference>
<name>A0A6G0XTJ6_9STRA</name>
<dbReference type="VEuPathDB" id="FungiDB:AeMF1_021271"/>
<keyword evidence="2" id="KW-1185">Reference proteome</keyword>
<dbReference type="InterPro" id="IPR011990">
    <property type="entry name" value="TPR-like_helical_dom_sf"/>
</dbReference>
<gene>
    <name evidence="1" type="ORF">Ae201684_001380</name>
</gene>
<reference evidence="1 2" key="1">
    <citation type="submission" date="2019-07" db="EMBL/GenBank/DDBJ databases">
        <title>Genomics analysis of Aphanomyces spp. identifies a new class of oomycete effector associated with host adaptation.</title>
        <authorList>
            <person name="Gaulin E."/>
        </authorList>
    </citation>
    <scope>NUCLEOTIDE SEQUENCE [LARGE SCALE GENOMIC DNA]</scope>
    <source>
        <strain evidence="1 2">ATCC 201684</strain>
    </source>
</reference>
<organism evidence="1 2">
    <name type="scientific">Aphanomyces euteiches</name>
    <dbReference type="NCBI Taxonomy" id="100861"/>
    <lineage>
        <taxon>Eukaryota</taxon>
        <taxon>Sar</taxon>
        <taxon>Stramenopiles</taxon>
        <taxon>Oomycota</taxon>
        <taxon>Saprolegniomycetes</taxon>
        <taxon>Saprolegniales</taxon>
        <taxon>Verrucalvaceae</taxon>
        <taxon>Aphanomyces</taxon>
    </lineage>
</organism>
<protein>
    <submittedName>
        <fullName evidence="1">Uncharacterized protein</fullName>
    </submittedName>
</protein>
<comment type="caution">
    <text evidence="1">The sequence shown here is derived from an EMBL/GenBank/DDBJ whole genome shotgun (WGS) entry which is preliminary data.</text>
</comment>
<dbReference type="Proteomes" id="UP000481153">
    <property type="component" value="Unassembled WGS sequence"/>
</dbReference>
<evidence type="ECO:0000313" key="1">
    <source>
        <dbReference type="EMBL" id="KAF0743723.1"/>
    </source>
</evidence>
<dbReference type="Gene3D" id="1.25.40.10">
    <property type="entry name" value="Tetratricopeptide repeat domain"/>
    <property type="match status" value="1"/>
</dbReference>
<proteinExistence type="predicted"/>
<accession>A0A6G0XTJ6</accession>